<sequence length="63" mass="7264">MKPSEGVIIKEMGVIMANCDSNNISCLTSRYNLQEFLQLKHQHYAIHNLSDIDKIMCLKNRRG</sequence>
<feature type="non-terminal residue" evidence="1">
    <location>
        <position position="63"/>
    </location>
</feature>
<evidence type="ECO:0000313" key="1">
    <source>
        <dbReference type="EMBL" id="CAG8729283.1"/>
    </source>
</evidence>
<keyword evidence="2" id="KW-1185">Reference proteome</keyword>
<reference evidence="1" key="1">
    <citation type="submission" date="2021-06" db="EMBL/GenBank/DDBJ databases">
        <authorList>
            <person name="Kallberg Y."/>
            <person name="Tangrot J."/>
            <person name="Rosling A."/>
        </authorList>
    </citation>
    <scope>NUCLEOTIDE SEQUENCE</scope>
    <source>
        <strain evidence="1">UK204</strain>
    </source>
</reference>
<accession>A0A9N9ICI4</accession>
<proteinExistence type="predicted"/>
<organism evidence="1 2">
    <name type="scientific">Funneliformis caledonium</name>
    <dbReference type="NCBI Taxonomy" id="1117310"/>
    <lineage>
        <taxon>Eukaryota</taxon>
        <taxon>Fungi</taxon>
        <taxon>Fungi incertae sedis</taxon>
        <taxon>Mucoromycota</taxon>
        <taxon>Glomeromycotina</taxon>
        <taxon>Glomeromycetes</taxon>
        <taxon>Glomerales</taxon>
        <taxon>Glomeraceae</taxon>
        <taxon>Funneliformis</taxon>
    </lineage>
</organism>
<dbReference type="AlphaFoldDB" id="A0A9N9ICI4"/>
<name>A0A9N9ICI4_9GLOM</name>
<dbReference type="Proteomes" id="UP000789570">
    <property type="component" value="Unassembled WGS sequence"/>
</dbReference>
<evidence type="ECO:0000313" key="2">
    <source>
        <dbReference type="Proteomes" id="UP000789570"/>
    </source>
</evidence>
<comment type="caution">
    <text evidence="1">The sequence shown here is derived from an EMBL/GenBank/DDBJ whole genome shotgun (WGS) entry which is preliminary data.</text>
</comment>
<dbReference type="EMBL" id="CAJVPQ010011874">
    <property type="protein sequence ID" value="CAG8729283.1"/>
    <property type="molecule type" value="Genomic_DNA"/>
</dbReference>
<gene>
    <name evidence="1" type="ORF">FCALED_LOCUS14876</name>
</gene>
<protein>
    <submittedName>
        <fullName evidence="1">5296_t:CDS:1</fullName>
    </submittedName>
</protein>